<organism evidence="7 8">
    <name type="scientific">Cryptococcus amylolentus CBS 6273</name>
    <dbReference type="NCBI Taxonomy" id="1296118"/>
    <lineage>
        <taxon>Eukaryota</taxon>
        <taxon>Fungi</taxon>
        <taxon>Dikarya</taxon>
        <taxon>Basidiomycota</taxon>
        <taxon>Agaricomycotina</taxon>
        <taxon>Tremellomycetes</taxon>
        <taxon>Tremellales</taxon>
        <taxon>Cryptococcaceae</taxon>
        <taxon>Cryptococcus</taxon>
    </lineage>
</organism>
<evidence type="ECO:0000259" key="6">
    <source>
        <dbReference type="Pfam" id="PF08124"/>
    </source>
</evidence>
<dbReference type="GO" id="GO:0005975">
    <property type="term" value="P:carbohydrate metabolic process"/>
    <property type="evidence" value="ECO:0007669"/>
    <property type="project" value="InterPro"/>
</dbReference>
<dbReference type="InterPro" id="IPR003159">
    <property type="entry name" value="Lyase_8_central_dom"/>
</dbReference>
<dbReference type="OrthoDB" id="5980780at2759"/>
<dbReference type="AlphaFoldDB" id="A0A1E3KE23"/>
<name>A0A1E3KE23_9TREE</name>
<sequence length="811" mass="88071">MWLTALLPVLFLLAHASGSAIPFLVSRDNATSVANTTEIESMAQRRRADLATFPDPAWFPQIDTWLASQKDGVWDDVDYTSGCSAQRANWPIQSHWTRLLTFAAAWSGLNPSVPQNYSNSPELLSAVQAGLDFWAANDYNSTDCIGHGGVAQVNSSAHVVNTDCRHSNYSCPCGTPGLWNTNWYGQTILLPQLVAPTCLLVSTSGNLTDSQMSLCSRIPERGYRYNELTPGSDPMTGANMVNIMLNSMTWALYSGNETILRDAMTQSMGAVVFSDNTTEDGIHRDGSFLQHEGVLYNGNYGKDLLNAFNALEGPAIGTQYAASNDSRAALSTQVKGSEWMIYVDQETKQEHWDFNVIGRFVAFPTTDLIQATSDILFNTTKLAAATFDFADEYSVADTVQRLNSNGSDPLVGNKVFWASDYVSHRRENYIIGSKMLSTRSLGTETANSANTLGHWLGQGTLFSYVSGNEYKDIQAEWDWQLVPGVTSLLSDDNGGVNLTLENVGPPGKKSWVGGVSDGSLGVAVMDWEDVRNASWGYKKAWFYLDEGVIVTVGDVFNDGSAEGQVITALTQRASTDSEIYVDGASFDSNNDSTSAHTLFYEDTGYVAYDTPFNLKITNGEKTGNWSAISTSSRGEASTSIFSAYTSHGDLAVAAGSNQTWSYGMFPASSKKKVQKEHKHQTYHPFENDGVWGIHGHDTLGLVFWPGSSLAFGSGVATAFGGYPNGWVNITSSEPAVLLMTTSEDGTMNINIADPSQTVQSLDLTFRFDYGAKLDCVDEGCEVDGDVVRFTGVQLPTGGWAGDSVSLKTRWA</sequence>
<dbReference type="InterPro" id="IPR008929">
    <property type="entry name" value="Chondroitin_lyas"/>
</dbReference>
<dbReference type="EMBL" id="MEKH01000002">
    <property type="protein sequence ID" value="ODO10532.1"/>
    <property type="molecule type" value="Genomic_DNA"/>
</dbReference>
<dbReference type="GO" id="GO:0016837">
    <property type="term" value="F:carbon-oxygen lyase activity, acting on polysaccharides"/>
    <property type="evidence" value="ECO:0007669"/>
    <property type="project" value="UniProtKB-ARBA"/>
</dbReference>
<dbReference type="GO" id="GO:0030246">
    <property type="term" value="F:carbohydrate binding"/>
    <property type="evidence" value="ECO:0007669"/>
    <property type="project" value="InterPro"/>
</dbReference>
<evidence type="ECO:0000256" key="2">
    <source>
        <dbReference type="ARBA" id="ARBA00022729"/>
    </source>
</evidence>
<dbReference type="Gene3D" id="1.50.10.100">
    <property type="entry name" value="Chondroitin AC/alginate lyase"/>
    <property type="match status" value="1"/>
</dbReference>
<protein>
    <recommendedName>
        <fullName evidence="9">Polysaccharide lyase family 8 protein</fullName>
    </recommendedName>
</protein>
<gene>
    <name evidence="7" type="ORF">I350_01127</name>
</gene>
<evidence type="ECO:0000259" key="5">
    <source>
        <dbReference type="Pfam" id="PF02278"/>
    </source>
</evidence>
<evidence type="ECO:0008006" key="9">
    <source>
        <dbReference type="Google" id="ProtNLM"/>
    </source>
</evidence>
<evidence type="ECO:0000256" key="1">
    <source>
        <dbReference type="ARBA" id="ARBA00006699"/>
    </source>
</evidence>
<dbReference type="InterPro" id="IPR014718">
    <property type="entry name" value="GH-type_carb-bd"/>
</dbReference>
<keyword evidence="2 4" id="KW-0732">Signal</keyword>
<feature type="domain" description="Polysaccharide lyase family 8 central" evidence="5">
    <location>
        <begin position="413"/>
        <end position="667"/>
    </location>
</feature>
<evidence type="ECO:0000256" key="3">
    <source>
        <dbReference type="ARBA" id="ARBA00023239"/>
    </source>
</evidence>
<proteinExistence type="inferred from homology"/>
<dbReference type="Proteomes" id="UP000095149">
    <property type="component" value="Unassembled WGS sequence"/>
</dbReference>
<evidence type="ECO:0000256" key="4">
    <source>
        <dbReference type="SAM" id="SignalP"/>
    </source>
</evidence>
<dbReference type="SUPFAM" id="SSF49863">
    <property type="entry name" value="Hyaluronate lyase-like, C-terminal domain"/>
    <property type="match status" value="1"/>
</dbReference>
<dbReference type="InterPro" id="IPR011071">
    <property type="entry name" value="Lyase_8-like_C"/>
</dbReference>
<dbReference type="GO" id="GO:0005576">
    <property type="term" value="C:extracellular region"/>
    <property type="evidence" value="ECO:0007669"/>
    <property type="project" value="InterPro"/>
</dbReference>
<dbReference type="Pfam" id="PF02278">
    <property type="entry name" value="Lyase_8"/>
    <property type="match status" value="1"/>
</dbReference>
<dbReference type="Gene3D" id="2.70.98.10">
    <property type="match status" value="1"/>
</dbReference>
<accession>A0A1E3KE23</accession>
<dbReference type="InterPro" id="IPR038970">
    <property type="entry name" value="Lyase_8"/>
</dbReference>
<reference evidence="7 8" key="1">
    <citation type="submission" date="2016-06" db="EMBL/GenBank/DDBJ databases">
        <title>Evolution of pathogenesis and genome organization in the Tremellales.</title>
        <authorList>
            <person name="Cuomo C."/>
            <person name="Litvintseva A."/>
            <person name="Heitman J."/>
            <person name="Chen Y."/>
            <person name="Sun S."/>
            <person name="Springer D."/>
            <person name="Dromer F."/>
            <person name="Young S."/>
            <person name="Zeng Q."/>
            <person name="Chapman S."/>
            <person name="Gujja S."/>
            <person name="Saif S."/>
            <person name="Birren B."/>
        </authorList>
    </citation>
    <scope>NUCLEOTIDE SEQUENCE [LARGE SCALE GENOMIC DNA]</scope>
    <source>
        <strain evidence="7 8">CBS 6273</strain>
    </source>
</reference>
<dbReference type="PANTHER" id="PTHR38481">
    <property type="entry name" value="HYALURONATE LYASE"/>
    <property type="match status" value="1"/>
</dbReference>
<dbReference type="SUPFAM" id="SSF74650">
    <property type="entry name" value="Galactose mutarotase-like"/>
    <property type="match status" value="1"/>
</dbReference>
<feature type="chain" id="PRO_5009130938" description="Polysaccharide lyase family 8 protein" evidence="4">
    <location>
        <begin position="19"/>
        <end position="811"/>
    </location>
</feature>
<dbReference type="Gene3D" id="2.60.220.10">
    <property type="entry name" value="Polysaccharide lyase family 8-like, C-terminal"/>
    <property type="match status" value="1"/>
</dbReference>
<dbReference type="PANTHER" id="PTHR38481:SF1">
    <property type="entry name" value="HYALURONATE LYASE"/>
    <property type="match status" value="1"/>
</dbReference>
<dbReference type="Pfam" id="PF08124">
    <property type="entry name" value="Lyase_8_N"/>
    <property type="match status" value="1"/>
</dbReference>
<dbReference type="InterPro" id="IPR012970">
    <property type="entry name" value="Lyase_8_alpha_N"/>
</dbReference>
<keyword evidence="3" id="KW-0456">Lyase</keyword>
<dbReference type="InterPro" id="IPR011013">
    <property type="entry name" value="Gal_mutarotase_sf_dom"/>
</dbReference>
<comment type="caution">
    <text evidence="7">The sequence shown here is derived from an EMBL/GenBank/DDBJ whole genome shotgun (WGS) entry which is preliminary data.</text>
</comment>
<evidence type="ECO:0000313" key="7">
    <source>
        <dbReference type="EMBL" id="ODO10532.1"/>
    </source>
</evidence>
<feature type="domain" description="Polysaccharide lyase 8 N-terminal alpha-helical" evidence="6">
    <location>
        <begin position="181"/>
        <end position="344"/>
    </location>
</feature>
<feature type="signal peptide" evidence="4">
    <location>
        <begin position="1"/>
        <end position="18"/>
    </location>
</feature>
<dbReference type="SUPFAM" id="SSF48230">
    <property type="entry name" value="Chondroitin AC/alginate lyase"/>
    <property type="match status" value="1"/>
</dbReference>
<comment type="similarity">
    <text evidence="1">Belongs to the polysaccharide lyase 8 family.</text>
</comment>
<evidence type="ECO:0000313" key="8">
    <source>
        <dbReference type="Proteomes" id="UP000095149"/>
    </source>
</evidence>